<dbReference type="Proteomes" id="UP001458880">
    <property type="component" value="Unassembled WGS sequence"/>
</dbReference>
<dbReference type="GO" id="GO:0003676">
    <property type="term" value="F:nucleic acid binding"/>
    <property type="evidence" value="ECO:0007669"/>
    <property type="project" value="InterPro"/>
</dbReference>
<reference evidence="2 3" key="1">
    <citation type="journal article" date="2024" name="BMC Genomics">
        <title>De novo assembly and annotation of Popillia japonica's genome with initial clues to its potential as an invasive pest.</title>
        <authorList>
            <person name="Cucini C."/>
            <person name="Boschi S."/>
            <person name="Funari R."/>
            <person name="Cardaioli E."/>
            <person name="Iannotti N."/>
            <person name="Marturano G."/>
            <person name="Paoli F."/>
            <person name="Bruttini M."/>
            <person name="Carapelli A."/>
            <person name="Frati F."/>
            <person name="Nardi F."/>
        </authorList>
    </citation>
    <scope>NUCLEOTIDE SEQUENCE [LARGE SCALE GENOMIC DNA]</scope>
    <source>
        <strain evidence="2">DMR45628</strain>
    </source>
</reference>
<protein>
    <submittedName>
        <fullName evidence="2">RNase H</fullName>
    </submittedName>
</protein>
<dbReference type="SUPFAM" id="SSF53098">
    <property type="entry name" value="Ribonuclease H-like"/>
    <property type="match status" value="1"/>
</dbReference>
<dbReference type="AlphaFoldDB" id="A0AAW1JH89"/>
<gene>
    <name evidence="2" type="ORF">QE152_g29340</name>
</gene>
<dbReference type="Pfam" id="PF00075">
    <property type="entry name" value="RNase_H"/>
    <property type="match status" value="1"/>
</dbReference>
<name>A0AAW1JH89_POPJA</name>
<organism evidence="2 3">
    <name type="scientific">Popillia japonica</name>
    <name type="common">Japanese beetle</name>
    <dbReference type="NCBI Taxonomy" id="7064"/>
    <lineage>
        <taxon>Eukaryota</taxon>
        <taxon>Metazoa</taxon>
        <taxon>Ecdysozoa</taxon>
        <taxon>Arthropoda</taxon>
        <taxon>Hexapoda</taxon>
        <taxon>Insecta</taxon>
        <taxon>Pterygota</taxon>
        <taxon>Neoptera</taxon>
        <taxon>Endopterygota</taxon>
        <taxon>Coleoptera</taxon>
        <taxon>Polyphaga</taxon>
        <taxon>Scarabaeiformia</taxon>
        <taxon>Scarabaeidae</taxon>
        <taxon>Rutelinae</taxon>
        <taxon>Popillia</taxon>
    </lineage>
</organism>
<dbReference type="GO" id="GO:0004523">
    <property type="term" value="F:RNA-DNA hybrid ribonuclease activity"/>
    <property type="evidence" value="ECO:0007669"/>
    <property type="project" value="InterPro"/>
</dbReference>
<comment type="caution">
    <text evidence="2">The sequence shown here is derived from an EMBL/GenBank/DDBJ whole genome shotgun (WGS) entry which is preliminary data.</text>
</comment>
<keyword evidence="3" id="KW-1185">Reference proteome</keyword>
<dbReference type="EMBL" id="JASPKY010000370">
    <property type="protein sequence ID" value="KAK9703396.1"/>
    <property type="molecule type" value="Genomic_DNA"/>
</dbReference>
<dbReference type="InterPro" id="IPR012337">
    <property type="entry name" value="RNaseH-like_sf"/>
</dbReference>
<sequence>MLITSYYLLNSLDVNINQCNPSRFELSYESLVTPPKCWYLDQFVNSVDSHTINSEFRQLLLERWEEYYLIYTDGSGIEAAYGCAYYDKQREYTQSFRLKDTASVYTAELVAIYESLKYINRLNIQKNILVIIYESLKYINRLNIQKNILVISDCKSAIQKITSFRISKSDPLIINIYKEIANTSSTVEFLWVKGHCGISGNERVDVAAKEGCGLTETLEIPFCPWDTFNLLKKAMQNEFKEQFLTGTTGLFHKSLQQDDREKAWYANETNRNFIRTMSRLRSNHGICKSYLMKIKLADSDSCMCGSVETLEHLILTCPVYNDYRRIFFYKLTKLTEHPFNYNTLLGSNDTGIYKEIYKFLINCKISV</sequence>
<proteinExistence type="predicted"/>
<evidence type="ECO:0000313" key="3">
    <source>
        <dbReference type="Proteomes" id="UP001458880"/>
    </source>
</evidence>
<evidence type="ECO:0000259" key="1">
    <source>
        <dbReference type="PROSITE" id="PS50879"/>
    </source>
</evidence>
<dbReference type="InterPro" id="IPR036397">
    <property type="entry name" value="RNaseH_sf"/>
</dbReference>
<feature type="domain" description="RNase H type-1" evidence="1">
    <location>
        <begin position="64"/>
        <end position="213"/>
    </location>
</feature>
<dbReference type="InterPro" id="IPR002156">
    <property type="entry name" value="RNaseH_domain"/>
</dbReference>
<dbReference type="Gene3D" id="3.30.420.10">
    <property type="entry name" value="Ribonuclease H-like superfamily/Ribonuclease H"/>
    <property type="match status" value="1"/>
</dbReference>
<evidence type="ECO:0000313" key="2">
    <source>
        <dbReference type="EMBL" id="KAK9703396.1"/>
    </source>
</evidence>
<dbReference type="PROSITE" id="PS50879">
    <property type="entry name" value="RNASE_H_1"/>
    <property type="match status" value="1"/>
</dbReference>
<dbReference type="CDD" id="cd09276">
    <property type="entry name" value="Rnase_HI_RT_non_LTR"/>
    <property type="match status" value="1"/>
</dbReference>
<accession>A0AAW1JH89</accession>